<feature type="domain" description="Ig-like" evidence="16">
    <location>
        <begin position="167"/>
        <end position="264"/>
    </location>
</feature>
<keyword evidence="8" id="KW-0325">Glycoprotein</keyword>
<dbReference type="SMART" id="SM00255">
    <property type="entry name" value="TIR"/>
    <property type="match status" value="1"/>
</dbReference>
<reference evidence="17" key="1">
    <citation type="journal article" date="2023" name="bioRxiv">
        <title>Scaffold-level genome assemblies of two parasitoid biocontrol wasps reveal the parthenogenesis mechanism and an associated novel virus.</title>
        <authorList>
            <person name="Inwood S."/>
            <person name="Skelly J."/>
            <person name="Guhlin J."/>
            <person name="Harrop T."/>
            <person name="Goldson S."/>
            <person name="Dearden P."/>
        </authorList>
    </citation>
    <scope>NUCLEOTIDE SEQUENCE</scope>
    <source>
        <strain evidence="17">Irish</strain>
        <tissue evidence="17">Whole body</tissue>
    </source>
</reference>
<dbReference type="SUPFAM" id="SSF48726">
    <property type="entry name" value="Immunoglobulin"/>
    <property type="match status" value="2"/>
</dbReference>
<dbReference type="InterPro" id="IPR013783">
    <property type="entry name" value="Ig-like_fold"/>
</dbReference>
<dbReference type="AlphaFoldDB" id="A0AA39C5K9"/>
<evidence type="ECO:0000259" key="15">
    <source>
        <dbReference type="PROSITE" id="PS50104"/>
    </source>
</evidence>
<keyword evidence="2" id="KW-0244">Early protein</keyword>
<evidence type="ECO:0000313" key="18">
    <source>
        <dbReference type="Proteomes" id="UP001168990"/>
    </source>
</evidence>
<evidence type="ECO:0000259" key="16">
    <source>
        <dbReference type="PROSITE" id="PS50835"/>
    </source>
</evidence>
<feature type="transmembrane region" description="Helical" evidence="14">
    <location>
        <begin position="16"/>
        <end position="35"/>
    </location>
</feature>
<comment type="similarity">
    <text evidence="1">Belongs to the interleukin-1 receptor family.</text>
</comment>
<keyword evidence="5" id="KW-0899">Viral immunoevasion</keyword>
<dbReference type="EMBL" id="JAQQBS010001424">
    <property type="protein sequence ID" value="KAK0158238.1"/>
    <property type="molecule type" value="Genomic_DNA"/>
</dbReference>
<keyword evidence="18" id="KW-1185">Reference proteome</keyword>
<dbReference type="GO" id="GO:0007165">
    <property type="term" value="P:signal transduction"/>
    <property type="evidence" value="ECO:0007669"/>
    <property type="project" value="InterPro"/>
</dbReference>
<organism evidence="17 18">
    <name type="scientific">Microctonus aethiopoides</name>
    <dbReference type="NCBI Taxonomy" id="144406"/>
    <lineage>
        <taxon>Eukaryota</taxon>
        <taxon>Metazoa</taxon>
        <taxon>Ecdysozoa</taxon>
        <taxon>Arthropoda</taxon>
        <taxon>Hexapoda</taxon>
        <taxon>Insecta</taxon>
        <taxon>Pterygota</taxon>
        <taxon>Neoptera</taxon>
        <taxon>Endopterygota</taxon>
        <taxon>Hymenoptera</taxon>
        <taxon>Apocrita</taxon>
        <taxon>Ichneumonoidea</taxon>
        <taxon>Braconidae</taxon>
        <taxon>Euphorinae</taxon>
        <taxon>Microctonus</taxon>
    </lineage>
</organism>
<evidence type="ECO:0000256" key="9">
    <source>
        <dbReference type="ARBA" id="ARBA00023258"/>
    </source>
</evidence>
<evidence type="ECO:0000256" key="10">
    <source>
        <dbReference type="ARBA" id="ARBA00023319"/>
    </source>
</evidence>
<evidence type="ECO:0000256" key="5">
    <source>
        <dbReference type="ARBA" id="ARBA00022830"/>
    </source>
</evidence>
<evidence type="ECO:0000256" key="4">
    <source>
        <dbReference type="ARBA" id="ARBA00022801"/>
    </source>
</evidence>
<dbReference type="Gene3D" id="3.40.50.10140">
    <property type="entry name" value="Toll/interleukin-1 receptor homology (TIR) domain"/>
    <property type="match status" value="1"/>
</dbReference>
<evidence type="ECO:0000256" key="1">
    <source>
        <dbReference type="ARBA" id="ARBA00009752"/>
    </source>
</evidence>
<feature type="domain" description="TIR" evidence="15">
    <location>
        <begin position="328"/>
        <end position="479"/>
    </location>
</feature>
<dbReference type="PANTHER" id="PTHR11890:SF44">
    <property type="entry name" value="X-LINKED INTERLEUKIN-1 RECEPTOR ACCESSORY PROTEIN-LIKE 2"/>
    <property type="match status" value="1"/>
</dbReference>
<dbReference type="PROSITE" id="PS50835">
    <property type="entry name" value="IG_LIKE"/>
    <property type="match status" value="2"/>
</dbReference>
<keyword evidence="5" id="KW-0945">Host-virus interaction</keyword>
<comment type="caution">
    <text evidence="17">The sequence shown here is derived from an EMBL/GenBank/DDBJ whole genome shotgun (WGS) entry which is preliminary data.</text>
</comment>
<reference evidence="17" key="2">
    <citation type="submission" date="2023-03" db="EMBL/GenBank/DDBJ databases">
        <authorList>
            <person name="Inwood S.N."/>
            <person name="Skelly J.G."/>
            <person name="Guhlin J."/>
            <person name="Harrop T.W.R."/>
            <person name="Goldson S.G."/>
            <person name="Dearden P.K."/>
        </authorList>
    </citation>
    <scope>NUCLEOTIDE SEQUENCE</scope>
    <source>
        <strain evidence="17">Irish</strain>
        <tissue evidence="17">Whole body</tissue>
    </source>
</reference>
<evidence type="ECO:0000313" key="17">
    <source>
        <dbReference type="EMBL" id="KAK0158238.1"/>
    </source>
</evidence>
<dbReference type="GO" id="GO:0039502">
    <property type="term" value="P:symbiont-mediated suppression of host type I interferon-mediated signaling pathway"/>
    <property type="evidence" value="ECO:0007669"/>
    <property type="project" value="UniProtKB-KW"/>
</dbReference>
<evidence type="ECO:0000256" key="13">
    <source>
        <dbReference type="ARBA" id="ARBA00045444"/>
    </source>
</evidence>
<evidence type="ECO:0000256" key="14">
    <source>
        <dbReference type="SAM" id="Phobius"/>
    </source>
</evidence>
<keyword evidence="14" id="KW-0812">Transmembrane</keyword>
<dbReference type="Proteomes" id="UP001168990">
    <property type="component" value="Unassembled WGS sequence"/>
</dbReference>
<evidence type="ECO:0000256" key="2">
    <source>
        <dbReference type="ARBA" id="ARBA00022518"/>
    </source>
</evidence>
<dbReference type="GO" id="GO:0016787">
    <property type="term" value="F:hydrolase activity"/>
    <property type="evidence" value="ECO:0007669"/>
    <property type="project" value="UniProtKB-KW"/>
</dbReference>
<evidence type="ECO:0000256" key="11">
    <source>
        <dbReference type="ARBA" id="ARBA00038761"/>
    </source>
</evidence>
<protein>
    <recommendedName>
        <fullName evidence="12">Soluble interferon alpha/beta receptor OPG204</fullName>
    </recommendedName>
</protein>
<evidence type="ECO:0000256" key="8">
    <source>
        <dbReference type="ARBA" id="ARBA00023180"/>
    </source>
</evidence>
<dbReference type="Pfam" id="PF13676">
    <property type="entry name" value="TIR_2"/>
    <property type="match status" value="1"/>
</dbReference>
<proteinExistence type="inferred from homology"/>
<keyword evidence="4" id="KW-0378">Hydrolase</keyword>
<comment type="function">
    <text evidence="13">Counteracts the antiviral effects of host IFN-alpha/beta and key IFN-inducible proteins involved in viral RNA degradation suxh as host OAS1. Acts as a soluble IFN-alpha receptor and thus inhibits the interaction between host IFN-alpha and its receptor.</text>
</comment>
<dbReference type="Gene3D" id="2.60.40.10">
    <property type="entry name" value="Immunoglobulins"/>
    <property type="match status" value="2"/>
</dbReference>
<dbReference type="SMART" id="SM00409">
    <property type="entry name" value="IG"/>
    <property type="match status" value="2"/>
</dbReference>
<keyword evidence="3" id="KW-1090">Inhibition of host innate immune response by virus</keyword>
<feature type="domain" description="Ig-like" evidence="16">
    <location>
        <begin position="58"/>
        <end position="151"/>
    </location>
</feature>
<keyword evidence="7" id="KW-1015">Disulfide bond</keyword>
<sequence length="516" mass="57430">MGIRRINNKMPSESQMLQIIFIFLTIFINTIFANLPPLPSRDDELEDYCSVFKFKAIPSGLRFTKEIVTMEYASVGSFKAIHCCLRGYRSIEWYKDDRAYPWPGAVSHFILYPESANQTIYTHSARASDAGKYSCRARNDTDILAGDISLEIVAGGETSGYTGKPLPTYKPISQLVSLGGAARLFCEAYLGKVDLPDATNSVTWAKSGSNFTVPVHGRISQHRVSREDEQVVGSYLEIVGTKPKDYGEYECIISNGADDEMILSAHIYRRDPPFDLGIRVGSWRKALLLVVLGIIIIATAIAFYIRCWLSIAIICRDKFFCTDGSDGKEFDALVCYHEKDGALTVGTLVPTLEMKYRYKCTTLEISHSKCNWHMEIEPHASAARRIIVILSQNSLSNEWNEANVSAALKSLSLINNRVIVIILNEFANFTSFAKLTGRTGVTGVDTSSVCNKLKVLRWKINSENDIGGSKFWCQLRLAMPPRSSSNSNDNQSVAMVIQTKNVIPKAHSHGSLEVLV</sequence>
<dbReference type="PANTHER" id="PTHR11890">
    <property type="entry name" value="INTERLEUKIN-1 RECEPTOR FAMILY MEMBER"/>
    <property type="match status" value="1"/>
</dbReference>
<evidence type="ECO:0000256" key="12">
    <source>
        <dbReference type="ARBA" id="ARBA00041012"/>
    </source>
</evidence>
<evidence type="ECO:0000256" key="3">
    <source>
        <dbReference type="ARBA" id="ARBA00022632"/>
    </source>
</evidence>
<dbReference type="InterPro" id="IPR035897">
    <property type="entry name" value="Toll_tir_struct_dom_sf"/>
</dbReference>
<dbReference type="InterPro" id="IPR000157">
    <property type="entry name" value="TIR_dom"/>
</dbReference>
<accession>A0AA39C5K9</accession>
<keyword evidence="9" id="KW-0922">Interferon antiviral system evasion</keyword>
<keyword evidence="14" id="KW-1133">Transmembrane helix</keyword>
<name>A0AA39C5K9_9HYME</name>
<dbReference type="InterPro" id="IPR007110">
    <property type="entry name" value="Ig-like_dom"/>
</dbReference>
<dbReference type="SUPFAM" id="SSF52200">
    <property type="entry name" value="Toll/Interleukin receptor TIR domain"/>
    <property type="match status" value="1"/>
</dbReference>
<keyword evidence="6" id="KW-0520">NAD</keyword>
<feature type="transmembrane region" description="Helical" evidence="14">
    <location>
        <begin position="286"/>
        <end position="305"/>
    </location>
</feature>
<evidence type="ECO:0000256" key="7">
    <source>
        <dbReference type="ARBA" id="ARBA00023157"/>
    </source>
</evidence>
<gene>
    <name evidence="17" type="ORF">PV328_009269</name>
</gene>
<dbReference type="InterPro" id="IPR036179">
    <property type="entry name" value="Ig-like_dom_sf"/>
</dbReference>
<dbReference type="InterPro" id="IPR015621">
    <property type="entry name" value="IL-1_rcpt_fam"/>
</dbReference>
<keyword evidence="14" id="KW-0472">Membrane</keyword>
<dbReference type="PROSITE" id="PS50104">
    <property type="entry name" value="TIR"/>
    <property type="match status" value="1"/>
</dbReference>
<keyword evidence="10" id="KW-0393">Immunoglobulin domain</keyword>
<evidence type="ECO:0000256" key="6">
    <source>
        <dbReference type="ARBA" id="ARBA00023027"/>
    </source>
</evidence>
<dbReference type="InterPro" id="IPR003599">
    <property type="entry name" value="Ig_sub"/>
</dbReference>
<keyword evidence="5" id="KW-1114">Inhibition of host interferon signaling pathway by virus</keyword>
<comment type="subunit">
    <text evidence="11">Interacts with host IFNA1.</text>
</comment>